<evidence type="ECO:0000313" key="2">
    <source>
        <dbReference type="Proteomes" id="UP001172386"/>
    </source>
</evidence>
<keyword evidence="2" id="KW-1185">Reference proteome</keyword>
<reference evidence="1" key="1">
    <citation type="submission" date="2022-10" db="EMBL/GenBank/DDBJ databases">
        <title>Culturing micro-colonial fungi from biological soil crusts in the Mojave desert and describing Neophaeococcomyces mojavensis, and introducing the new genera and species Taxawa tesnikishii.</title>
        <authorList>
            <person name="Kurbessoian T."/>
            <person name="Stajich J.E."/>
        </authorList>
    </citation>
    <scope>NUCLEOTIDE SEQUENCE</scope>
    <source>
        <strain evidence="1">JES_112</strain>
    </source>
</reference>
<comment type="caution">
    <text evidence="1">The sequence shown here is derived from an EMBL/GenBank/DDBJ whole genome shotgun (WGS) entry which is preliminary data.</text>
</comment>
<dbReference type="Proteomes" id="UP001172386">
    <property type="component" value="Unassembled WGS sequence"/>
</dbReference>
<gene>
    <name evidence="1" type="ORF">H2198_001080</name>
</gene>
<proteinExistence type="predicted"/>
<sequence length="994" mass="112739">MVQWPPSPSVEDEEASLAREHLFDSLALVLKTDEQNIPSRGSVDQHPVIEDSDTQEDIPVTEATDHFPVPIEAPKPVNAAQASSLVANWSGFTTPPPSDNESRGLSYPSDGQSPKEEEQREPRSKSTNCVDEVNHPRSRPSVSRIQTDIAGEHQSMKTGTRRTPSPYAYSRETGTFKVNSSRFTNGLLSPVHTTSSPLSMQARTEQQEKLLNQQDRDSSTDSERRPRKTTRFAGTHQGPGSSYGEPRDSTPGPDRWPELQNIQSQQKPETFQPQPRVGRTHDRETSSHEGKVVPRKAHRSSSRRSRPVSTVRESSYSSSAEESVKSKYERNTEKANYDEWPVRRRSSHRHEKNRLDEPLGQVDPHAKSDSSSDETTRRVYYIREGRSLVTPPMVTTPKYLEDYFNQALEKNALKGSRHTPRSLVDESVIFSPPSSPPHTLRTEQQPQGYSQSPLTSPRCSSRQSRPPWEENQFVEYKASTSLLSQATAAATIAAKNSPPVSTSSSNTIDTNSSGSIRGTVSTSRSSPQSPVQESSRSSSRADTSCSEHLAARPQYLAASPSNRPSTWDVLPKFGVHPANTYQPQRNASWTSYDHQIRPQAIHISNPHFSMTTMNTAIPSRLHTMPPGYRSQVAPTRNETMLEPTRFVLPQCPRSQPTKGLRDWTSIKGIPNIDICPKCMGVLASTRFHKDFVKSLDKRYDQTTVCAMSKPWIRIAVVQSLKQNRPDLTLLRTVETLPEGVWQCKGARADVRTWWKLLDPVFDRPVPDFYACSACVKKVNMVFPDLPNQFERADLSQEKSCNLHTGSKHFKILIDRLDEVAEKCRDRGKRSARYMQPFVDHVRKITRYPECARDSFLINRPWHYMNDLPEFTICEACYEEVVLDQRERPIARDISKVTKLVPYSALRSTGIPISAPTNGTHAISCQLYSNRMRRLFTDAMLGRIGYETFKAKAKERYAAQWRLTEMNKMYEEDQKMGWDRRTDIEKNRLYWSSME</sequence>
<name>A0ACC3AIA8_9EURO</name>
<organism evidence="1 2">
    <name type="scientific">Neophaeococcomyces mojaviensis</name>
    <dbReference type="NCBI Taxonomy" id="3383035"/>
    <lineage>
        <taxon>Eukaryota</taxon>
        <taxon>Fungi</taxon>
        <taxon>Dikarya</taxon>
        <taxon>Ascomycota</taxon>
        <taxon>Pezizomycotina</taxon>
        <taxon>Eurotiomycetes</taxon>
        <taxon>Chaetothyriomycetidae</taxon>
        <taxon>Chaetothyriales</taxon>
        <taxon>Chaetothyriales incertae sedis</taxon>
        <taxon>Neophaeococcomyces</taxon>
    </lineage>
</organism>
<protein>
    <submittedName>
        <fullName evidence="1">Uncharacterized protein</fullName>
    </submittedName>
</protein>
<dbReference type="EMBL" id="JAPDRQ010000012">
    <property type="protein sequence ID" value="KAJ9662852.1"/>
    <property type="molecule type" value="Genomic_DNA"/>
</dbReference>
<evidence type="ECO:0000313" key="1">
    <source>
        <dbReference type="EMBL" id="KAJ9662852.1"/>
    </source>
</evidence>
<accession>A0ACC3AIA8</accession>